<comment type="similarity">
    <text evidence="4">Belongs to the cytochrome b5 family.</text>
</comment>
<evidence type="ECO:0000256" key="3">
    <source>
        <dbReference type="ARBA" id="ARBA00023004"/>
    </source>
</evidence>
<evidence type="ECO:0000256" key="5">
    <source>
        <dbReference type="SAM" id="MobiDB-lite"/>
    </source>
</evidence>
<proteinExistence type="inferred from homology"/>
<feature type="domain" description="Cytochrome b5 heme-binding" evidence="6">
    <location>
        <begin position="55"/>
        <end position="131"/>
    </location>
</feature>
<dbReference type="PANTHER" id="PTHR46237:SF1">
    <property type="entry name" value="CYTOCHROME B5 REDUCTASE 4"/>
    <property type="match status" value="1"/>
</dbReference>
<dbReference type="PROSITE" id="PS00191">
    <property type="entry name" value="CYTOCHROME_B5_1"/>
    <property type="match status" value="1"/>
</dbReference>
<dbReference type="EMBL" id="HBIV01033273">
    <property type="protein sequence ID" value="CAE0672066.1"/>
    <property type="molecule type" value="Transcribed_RNA"/>
</dbReference>
<name>A0A7S3Z538_9EUKA</name>
<keyword evidence="1 4" id="KW-0349">Heme</keyword>
<dbReference type="GO" id="GO:0004128">
    <property type="term" value="F:cytochrome-b5 reductase activity, acting on NAD(P)H"/>
    <property type="evidence" value="ECO:0007669"/>
    <property type="project" value="TreeGrafter"/>
</dbReference>
<dbReference type="InterPro" id="IPR001199">
    <property type="entry name" value="Cyt_B5-like_heme/steroid-bd"/>
</dbReference>
<dbReference type="SMART" id="SM01117">
    <property type="entry name" value="Cyt-b5"/>
    <property type="match status" value="1"/>
</dbReference>
<organism evidence="7">
    <name type="scientific">Lotharella globosa</name>
    <dbReference type="NCBI Taxonomy" id="91324"/>
    <lineage>
        <taxon>Eukaryota</taxon>
        <taxon>Sar</taxon>
        <taxon>Rhizaria</taxon>
        <taxon>Cercozoa</taxon>
        <taxon>Chlorarachniophyceae</taxon>
        <taxon>Lotharella</taxon>
    </lineage>
</organism>
<dbReference type="Gene3D" id="3.10.120.10">
    <property type="entry name" value="Cytochrome b5-like heme/steroid binding domain"/>
    <property type="match status" value="1"/>
</dbReference>
<dbReference type="PRINTS" id="PR00363">
    <property type="entry name" value="CYTOCHROMEB5"/>
</dbReference>
<keyword evidence="2 4" id="KW-0479">Metal-binding</keyword>
<reference evidence="7" key="1">
    <citation type="submission" date="2021-01" db="EMBL/GenBank/DDBJ databases">
        <authorList>
            <person name="Corre E."/>
            <person name="Pelletier E."/>
            <person name="Niang G."/>
            <person name="Scheremetjew M."/>
            <person name="Finn R."/>
            <person name="Kale V."/>
            <person name="Holt S."/>
            <person name="Cochrane G."/>
            <person name="Meng A."/>
            <person name="Brown T."/>
            <person name="Cohen L."/>
        </authorList>
    </citation>
    <scope>NUCLEOTIDE SEQUENCE</scope>
    <source>
        <strain evidence="7">CCCM811</strain>
    </source>
</reference>
<dbReference type="SUPFAM" id="SSF55856">
    <property type="entry name" value="Cytochrome b5-like heme/steroid binding domain"/>
    <property type="match status" value="1"/>
</dbReference>
<dbReference type="InterPro" id="IPR018506">
    <property type="entry name" value="Cyt_B5_heme-BS"/>
</dbReference>
<evidence type="ECO:0000313" key="7">
    <source>
        <dbReference type="EMBL" id="CAE0672066.1"/>
    </source>
</evidence>
<evidence type="ECO:0000256" key="1">
    <source>
        <dbReference type="ARBA" id="ARBA00022617"/>
    </source>
</evidence>
<evidence type="ECO:0000256" key="2">
    <source>
        <dbReference type="ARBA" id="ARBA00022723"/>
    </source>
</evidence>
<dbReference type="PROSITE" id="PS50255">
    <property type="entry name" value="CYTOCHROME_B5_2"/>
    <property type="match status" value="1"/>
</dbReference>
<dbReference type="PANTHER" id="PTHR46237">
    <property type="entry name" value="CYTOCHROME B5 REDUCTASE 4 FAMILY MEMBER"/>
    <property type="match status" value="1"/>
</dbReference>
<dbReference type="GO" id="GO:0020037">
    <property type="term" value="F:heme binding"/>
    <property type="evidence" value="ECO:0007669"/>
    <property type="project" value="UniProtKB-UniRule"/>
</dbReference>
<protein>
    <recommendedName>
        <fullName evidence="6">Cytochrome b5 heme-binding domain-containing protein</fullName>
    </recommendedName>
</protein>
<dbReference type="InterPro" id="IPR051872">
    <property type="entry name" value="Cytochrome_b5/Flavoprotein_Rdt"/>
</dbReference>
<accession>A0A7S3Z538</accession>
<gene>
    <name evidence="7" type="ORF">LGLO00237_LOCUS23715</name>
</gene>
<dbReference type="AlphaFoldDB" id="A0A7S3Z538"/>
<dbReference type="Pfam" id="PF00173">
    <property type="entry name" value="Cyt-b5"/>
    <property type="match status" value="1"/>
</dbReference>
<evidence type="ECO:0000256" key="4">
    <source>
        <dbReference type="RuleBase" id="RU362121"/>
    </source>
</evidence>
<dbReference type="GO" id="GO:0046872">
    <property type="term" value="F:metal ion binding"/>
    <property type="evidence" value="ECO:0007669"/>
    <property type="project" value="UniProtKB-UniRule"/>
</dbReference>
<sequence>MRSSLSLPLSEEDGEGVAASEGNSFSPNHQLEPKAPGRSMLHWMKRVAKMRPPKPRLVTLEEVARHNQSSDAWTVIDGVVYNLTDYIVYHPGGKPKIMEAAGRDATKTFHRVHSYVSVKTILAPHVLGYLTTSE</sequence>
<dbReference type="InterPro" id="IPR036400">
    <property type="entry name" value="Cyt_B5-like_heme/steroid_sf"/>
</dbReference>
<evidence type="ECO:0000259" key="6">
    <source>
        <dbReference type="PROSITE" id="PS50255"/>
    </source>
</evidence>
<feature type="region of interest" description="Disordered" evidence="5">
    <location>
        <begin position="1"/>
        <end position="37"/>
    </location>
</feature>
<keyword evidence="3 4" id="KW-0408">Iron</keyword>
<dbReference type="GO" id="GO:0005737">
    <property type="term" value="C:cytoplasm"/>
    <property type="evidence" value="ECO:0007669"/>
    <property type="project" value="TreeGrafter"/>
</dbReference>